<name>A0ABN5W938_9STAP</name>
<organism evidence="1 2">
    <name type="scientific">Staphylococcus caprae</name>
    <dbReference type="NCBI Taxonomy" id="29380"/>
    <lineage>
        <taxon>Bacteria</taxon>
        <taxon>Bacillati</taxon>
        <taxon>Bacillota</taxon>
        <taxon>Bacilli</taxon>
        <taxon>Bacillales</taxon>
        <taxon>Staphylococcaceae</taxon>
        <taxon>Staphylococcus</taxon>
    </lineage>
</organism>
<dbReference type="GeneID" id="58051991"/>
<evidence type="ECO:0000313" key="1">
    <source>
        <dbReference type="EMBL" id="BBD93314.1"/>
    </source>
</evidence>
<reference evidence="1 2" key="1">
    <citation type="submission" date="2018-05" db="EMBL/GenBank/DDBJ databases">
        <title>Complete genome sequencing of three human clinical isolates of Staphylococcus caprae reveals virulence factors similar to those of S. epidermidis and S. capitis.</title>
        <authorList>
            <person name="Watanabe S."/>
            <person name="Cui L."/>
        </authorList>
    </citation>
    <scope>NUCLEOTIDE SEQUENCE [LARGE SCALE GENOMIC DNA]</scope>
    <source>
        <strain evidence="1 2">JMUB590</strain>
    </source>
</reference>
<accession>A0ABN5W938</accession>
<dbReference type="EMBL" id="AP018586">
    <property type="protein sequence ID" value="BBD93314.1"/>
    <property type="molecule type" value="Genomic_DNA"/>
</dbReference>
<sequence>MNTKRITLFILILVFLLTSLGFGYHTYSKIKSNTDDLNSIKIIKVKPKILLSTTGIQTPKQSYTFHFNSSLGQINRILVKNNEKISAKRPILEYYNSEKEIKVNSFKGVLNQIKLPTNAPSHLKANPYLTAPQLYSQLLQEQNSIYTTQVSPINGNVSIINPHPAKTDDKVVQIDSEERVIHANISESEVNLLKINQNVSITTSDATQFISKVKSISMIPSEVKNHISYFQVVLTTQAKYPIGTHFKISLISNDIELPQSSIVDNKYVLVIHNKKIVKREINYKKSSKSGYIIVTSGLSINEKVVKSPSSKMAKAYNSQRL</sequence>
<proteinExistence type="predicted"/>
<protein>
    <submittedName>
        <fullName evidence="1">Uncharacterized protein</fullName>
    </submittedName>
</protein>
<dbReference type="RefSeq" id="WP_002441265.1">
    <property type="nucleotide sequence ID" value="NZ_AP018585.1"/>
</dbReference>
<evidence type="ECO:0000313" key="2">
    <source>
        <dbReference type="Proteomes" id="UP000274772"/>
    </source>
</evidence>
<dbReference type="Gene3D" id="2.40.420.20">
    <property type="match status" value="1"/>
</dbReference>
<keyword evidence="2" id="KW-1185">Reference proteome</keyword>
<gene>
    <name evidence="1" type="ORF">JMUB590_2260</name>
</gene>
<dbReference type="Proteomes" id="UP000274772">
    <property type="component" value="Chromosome"/>
</dbReference>